<dbReference type="Proteomes" id="UP001218188">
    <property type="component" value="Unassembled WGS sequence"/>
</dbReference>
<feature type="region of interest" description="Disordered" evidence="1">
    <location>
        <begin position="141"/>
        <end position="170"/>
    </location>
</feature>
<evidence type="ECO:0000256" key="1">
    <source>
        <dbReference type="SAM" id="MobiDB-lite"/>
    </source>
</evidence>
<evidence type="ECO:0000313" key="3">
    <source>
        <dbReference type="Proteomes" id="UP001218188"/>
    </source>
</evidence>
<dbReference type="EMBL" id="JARJCM010000280">
    <property type="protein sequence ID" value="KAJ7019911.1"/>
    <property type="molecule type" value="Genomic_DNA"/>
</dbReference>
<feature type="region of interest" description="Disordered" evidence="1">
    <location>
        <begin position="327"/>
        <end position="350"/>
    </location>
</feature>
<protein>
    <submittedName>
        <fullName evidence="2">Uncharacterized protein</fullName>
    </submittedName>
</protein>
<name>A0AAD6WQG9_9AGAR</name>
<feature type="region of interest" description="Disordered" evidence="1">
    <location>
        <begin position="75"/>
        <end position="107"/>
    </location>
</feature>
<comment type="caution">
    <text evidence="2">The sequence shown here is derived from an EMBL/GenBank/DDBJ whole genome shotgun (WGS) entry which is preliminary data.</text>
</comment>
<keyword evidence="3" id="KW-1185">Reference proteome</keyword>
<feature type="compositionally biased region" description="Polar residues" evidence="1">
    <location>
        <begin position="240"/>
        <end position="262"/>
    </location>
</feature>
<dbReference type="AlphaFoldDB" id="A0AAD6WQG9"/>
<evidence type="ECO:0000313" key="2">
    <source>
        <dbReference type="EMBL" id="KAJ7019911.1"/>
    </source>
</evidence>
<accession>A0AAD6WQG9</accession>
<proteinExistence type="predicted"/>
<feature type="compositionally biased region" description="Low complexity" evidence="1">
    <location>
        <begin position="278"/>
        <end position="294"/>
    </location>
</feature>
<reference evidence="2" key="1">
    <citation type="submission" date="2023-03" db="EMBL/GenBank/DDBJ databases">
        <title>Massive genome expansion in bonnet fungi (Mycena s.s.) driven by repeated elements and novel gene families across ecological guilds.</title>
        <authorList>
            <consortium name="Lawrence Berkeley National Laboratory"/>
            <person name="Harder C.B."/>
            <person name="Miyauchi S."/>
            <person name="Viragh M."/>
            <person name="Kuo A."/>
            <person name="Thoen E."/>
            <person name="Andreopoulos B."/>
            <person name="Lu D."/>
            <person name="Skrede I."/>
            <person name="Drula E."/>
            <person name="Henrissat B."/>
            <person name="Morin E."/>
            <person name="Kohler A."/>
            <person name="Barry K."/>
            <person name="LaButti K."/>
            <person name="Morin E."/>
            <person name="Salamov A."/>
            <person name="Lipzen A."/>
            <person name="Mereny Z."/>
            <person name="Hegedus B."/>
            <person name="Baldrian P."/>
            <person name="Stursova M."/>
            <person name="Weitz H."/>
            <person name="Taylor A."/>
            <person name="Grigoriev I.V."/>
            <person name="Nagy L.G."/>
            <person name="Martin F."/>
            <person name="Kauserud H."/>
        </authorList>
    </citation>
    <scope>NUCLEOTIDE SEQUENCE</scope>
    <source>
        <strain evidence="2">CBHHK200</strain>
    </source>
</reference>
<gene>
    <name evidence="2" type="ORF">C8F04DRAFT_1320711</name>
</gene>
<feature type="compositionally biased region" description="Basic residues" evidence="1">
    <location>
        <begin position="331"/>
        <end position="341"/>
    </location>
</feature>
<feature type="region of interest" description="Disordered" evidence="1">
    <location>
        <begin position="240"/>
        <end position="304"/>
    </location>
</feature>
<organism evidence="2 3">
    <name type="scientific">Mycena alexandri</name>
    <dbReference type="NCBI Taxonomy" id="1745969"/>
    <lineage>
        <taxon>Eukaryota</taxon>
        <taxon>Fungi</taxon>
        <taxon>Dikarya</taxon>
        <taxon>Basidiomycota</taxon>
        <taxon>Agaricomycotina</taxon>
        <taxon>Agaricomycetes</taxon>
        <taxon>Agaricomycetidae</taxon>
        <taxon>Agaricales</taxon>
        <taxon>Marasmiineae</taxon>
        <taxon>Mycenaceae</taxon>
        <taxon>Mycena</taxon>
    </lineage>
</organism>
<sequence length="477" mass="52641">MNHSRRKSMRLAADPCLGFYVMPTSNPPISRPPAADLDVPAIAVLDSDGSTDDSEEPVVSVDAFLRRSALTRTKTYAKKSRRTTQSANEESANPPRIELYPANNTHHQSKSLRSRILRAAVLSHADPDEFLLQDDSTAHSRNPLTFVEGPHPSREPVQTKRRTWSLSHQSTSPKYEKKHFEWMAGTNLSGRILVESPKPREIIVQSAKLARIPLQLRSHRHYPSSPAQPLLELSELQISPTPRMSTTPTDLSETPAFAQNPSADDPMPPAITLPVPNSSPTPATSSPAPALTSLSHRESQQTANSTLKPLASFFDQFLQTARVETQLEKNQKKKAPRKSVRRNPVNAPQPIGALKSFLRNSVRQTSSAQPFARPSSNYPLSSYLPNAPVPSFDMQFRVPSIPDSHRVIQATSYQVVLPSTPPTSAQAMLHTTPTYCNDHDMSLGAVDSSVDLFCLHARVCAQYARIQSASMQMLCET</sequence>